<dbReference type="PROSITE" id="PS50109">
    <property type="entry name" value="HIS_KIN"/>
    <property type="match status" value="1"/>
</dbReference>
<dbReference type="GO" id="GO:0009927">
    <property type="term" value="F:histidine phosphotransfer kinase activity"/>
    <property type="evidence" value="ECO:0007669"/>
    <property type="project" value="TreeGrafter"/>
</dbReference>
<dbReference type="Pfam" id="PF02518">
    <property type="entry name" value="HATPase_c"/>
    <property type="match status" value="1"/>
</dbReference>
<dbReference type="InterPro" id="IPR003594">
    <property type="entry name" value="HATPase_dom"/>
</dbReference>
<dbReference type="CDD" id="cd00082">
    <property type="entry name" value="HisKA"/>
    <property type="match status" value="1"/>
</dbReference>
<feature type="modified residue" description="4-aspartylphosphate" evidence="6">
    <location>
        <position position="940"/>
    </location>
</feature>
<reference evidence="11 12" key="1">
    <citation type="submission" date="2019-03" db="EMBL/GenBank/DDBJ databases">
        <title>Rhodosporidium diobovatum UCD-FST 08-225 genome sequencing, assembly, and annotation.</title>
        <authorList>
            <person name="Fakankun I.U."/>
            <person name="Fristensky B."/>
            <person name="Levin D.B."/>
        </authorList>
    </citation>
    <scope>NUCLEOTIDE SEQUENCE [LARGE SCALE GENOMIC DNA]</scope>
    <source>
        <strain evidence="11 12">UCD-FST 08-225</strain>
    </source>
</reference>
<evidence type="ECO:0000256" key="8">
    <source>
        <dbReference type="SAM" id="MobiDB-lite"/>
    </source>
</evidence>
<dbReference type="InterPro" id="IPR005467">
    <property type="entry name" value="His_kinase_dom"/>
</dbReference>
<keyword evidence="3 6" id="KW-0597">Phosphoprotein</keyword>
<dbReference type="Proteomes" id="UP000311382">
    <property type="component" value="Unassembled WGS sequence"/>
</dbReference>
<dbReference type="Gene3D" id="3.40.50.2300">
    <property type="match status" value="1"/>
</dbReference>
<gene>
    <name evidence="11" type="ORF">DMC30DRAFT_441237</name>
</gene>
<dbReference type="InterPro" id="IPR036890">
    <property type="entry name" value="HATPase_C_sf"/>
</dbReference>
<name>A0A5C5FT17_9BASI</name>
<feature type="region of interest" description="Disordered" evidence="8">
    <location>
        <begin position="207"/>
        <end position="242"/>
    </location>
</feature>
<protein>
    <recommendedName>
        <fullName evidence="2">histidine kinase</fullName>
        <ecNumber evidence="2">2.7.13.3</ecNumber>
    </recommendedName>
</protein>
<dbReference type="SMART" id="SM00091">
    <property type="entry name" value="PAS"/>
    <property type="match status" value="2"/>
</dbReference>
<evidence type="ECO:0000256" key="1">
    <source>
        <dbReference type="ARBA" id="ARBA00000085"/>
    </source>
</evidence>
<evidence type="ECO:0000259" key="10">
    <source>
        <dbReference type="PROSITE" id="PS50110"/>
    </source>
</evidence>
<evidence type="ECO:0000256" key="2">
    <source>
        <dbReference type="ARBA" id="ARBA00012438"/>
    </source>
</evidence>
<keyword evidence="4" id="KW-0808">Transferase</keyword>
<feature type="non-terminal residue" evidence="11">
    <location>
        <position position="1"/>
    </location>
</feature>
<dbReference type="InterPro" id="IPR001789">
    <property type="entry name" value="Sig_transdc_resp-reg_receiver"/>
</dbReference>
<feature type="domain" description="Response regulatory" evidence="10">
    <location>
        <begin position="887"/>
        <end position="1011"/>
    </location>
</feature>
<dbReference type="PANTHER" id="PTHR43047">
    <property type="entry name" value="TWO-COMPONENT HISTIDINE PROTEIN KINASE"/>
    <property type="match status" value="1"/>
</dbReference>
<evidence type="ECO:0000256" key="6">
    <source>
        <dbReference type="PROSITE-ProRule" id="PRU00169"/>
    </source>
</evidence>
<feature type="compositionally biased region" description="Low complexity" evidence="8">
    <location>
        <begin position="134"/>
        <end position="150"/>
    </location>
</feature>
<dbReference type="PRINTS" id="PR00344">
    <property type="entry name" value="BCTRLSENSOR"/>
</dbReference>
<dbReference type="SUPFAM" id="SSF47384">
    <property type="entry name" value="Homodimeric domain of signal transducing histidine kinase"/>
    <property type="match status" value="1"/>
</dbReference>
<dbReference type="Gene3D" id="3.30.450.20">
    <property type="entry name" value="PAS domain"/>
    <property type="match status" value="2"/>
</dbReference>
<dbReference type="SUPFAM" id="SSF52172">
    <property type="entry name" value="CheY-like"/>
    <property type="match status" value="1"/>
</dbReference>
<keyword evidence="7" id="KW-0175">Coiled coil</keyword>
<comment type="catalytic activity">
    <reaction evidence="1">
        <text>ATP + protein L-histidine = ADP + protein N-phospho-L-histidine.</text>
        <dbReference type="EC" id="2.7.13.3"/>
    </reaction>
</comment>
<dbReference type="PANTHER" id="PTHR43047:SF72">
    <property type="entry name" value="OSMOSENSING HISTIDINE PROTEIN KINASE SLN1"/>
    <property type="match status" value="1"/>
</dbReference>
<dbReference type="OrthoDB" id="60033at2759"/>
<dbReference type="InterPro" id="IPR003661">
    <property type="entry name" value="HisK_dim/P_dom"/>
</dbReference>
<dbReference type="SMART" id="SM00387">
    <property type="entry name" value="HATPase_c"/>
    <property type="match status" value="1"/>
</dbReference>
<dbReference type="InterPro" id="IPR011006">
    <property type="entry name" value="CheY-like_superfamily"/>
</dbReference>
<organism evidence="11 12">
    <name type="scientific">Rhodotorula diobovata</name>
    <dbReference type="NCBI Taxonomy" id="5288"/>
    <lineage>
        <taxon>Eukaryota</taxon>
        <taxon>Fungi</taxon>
        <taxon>Dikarya</taxon>
        <taxon>Basidiomycota</taxon>
        <taxon>Pucciniomycotina</taxon>
        <taxon>Microbotryomycetes</taxon>
        <taxon>Sporidiobolales</taxon>
        <taxon>Sporidiobolaceae</taxon>
        <taxon>Rhodotorula</taxon>
    </lineage>
</organism>
<dbReference type="EMBL" id="SOZI01000080">
    <property type="protein sequence ID" value="TNY19930.1"/>
    <property type="molecule type" value="Genomic_DNA"/>
</dbReference>
<feature type="domain" description="Histidine kinase" evidence="9">
    <location>
        <begin position="566"/>
        <end position="840"/>
    </location>
</feature>
<evidence type="ECO:0000259" key="9">
    <source>
        <dbReference type="PROSITE" id="PS50109"/>
    </source>
</evidence>
<comment type="caution">
    <text evidence="11">The sequence shown here is derived from an EMBL/GenBank/DDBJ whole genome shotgun (WGS) entry which is preliminary data.</text>
</comment>
<feature type="compositionally biased region" description="Pro residues" evidence="8">
    <location>
        <begin position="113"/>
        <end position="122"/>
    </location>
</feature>
<dbReference type="CDD" id="cd17546">
    <property type="entry name" value="REC_hyHK_CKI1_RcsC-like"/>
    <property type="match status" value="1"/>
</dbReference>
<evidence type="ECO:0000313" key="11">
    <source>
        <dbReference type="EMBL" id="TNY19930.1"/>
    </source>
</evidence>
<dbReference type="Gene3D" id="3.30.565.10">
    <property type="entry name" value="Histidine kinase-like ATPase, C-terminal domain"/>
    <property type="match status" value="1"/>
</dbReference>
<dbReference type="Gene3D" id="1.10.287.130">
    <property type="match status" value="1"/>
</dbReference>
<dbReference type="InterPro" id="IPR000014">
    <property type="entry name" value="PAS"/>
</dbReference>
<dbReference type="GO" id="GO:0000155">
    <property type="term" value="F:phosphorelay sensor kinase activity"/>
    <property type="evidence" value="ECO:0007669"/>
    <property type="project" value="InterPro"/>
</dbReference>
<feature type="region of interest" description="Disordered" evidence="8">
    <location>
        <begin position="64"/>
        <end position="84"/>
    </location>
</feature>
<dbReference type="InterPro" id="IPR004358">
    <property type="entry name" value="Sig_transdc_His_kin-like_C"/>
</dbReference>
<dbReference type="SUPFAM" id="SSF55785">
    <property type="entry name" value="PYP-like sensor domain (PAS domain)"/>
    <property type="match status" value="2"/>
</dbReference>
<sequence>VPPLAPPPAKPRTPSRPSPDLTAFLLDLALPACVFSHADLETHDDLQPPTLVNPALQALLEPALQPPSASRPGGGERRKSGSGEAARALLDVLDGCAQRKLREWLAEGVTHPPGSPVSPSSPSPTSSARDLPVPLTTPASPSSSPSASLPEPRPTLRRNTSSNRHIALQFSPHVSFSKLRWRATVCPSEGFTILTLLPSSEVALGGGVDPSELTEREPAPSAAEGAASDVSWTKKDGPLDSQTTHLTVRDAQARLGVPTECERVGEHEISLDGARDALTLEGLAFTAWYAPVGQFRVNRDCSIVQANPKWRHTAGIAEGESNDSWPARIHPDDRELVLAHYERIRQTLPCERDEFEFRWLPDEEGRDRWGVCVLEPAVIGGVVEGYCGFLINVSKHKEIITATQAQAAQLRSELAVLSEYCSVGLSRHAIDGTFLTVNQAWWTITRLDPALPLEAWQDQVHPDDRERVLAALANALSTLEPLTMQFRWKHGTVSLVQISPNQQDKEKATGWIGSVTDVTAQARAEEAMLNLAKEREARAKAEAEVAEELRRVAVEEKKQQELLIDVTSHEIRNPISAILQNADFTRSSLQSLRGRFAQLKARDALPSELDDKLLHDLDEDIEALDAITECGMAQERIANDILGLAQIQLSKYSITPVEFDLATSLRNICRMFKNECRSKGIELRLVMGSSLARLGPHASVRADPSRLTQVLVNLLSNAVRFTAKSLRRLVTLAVEVSARAPDDGAPIVPPHGTEYRIEREQPVYLYFSVEDTGPGMTEEETSRLFAKFMQASPFTHTAWGGSGLGLWIARSLCELQGGRIEVSSTVGQGSTFRCFITAHSVSAGPDGYFQSMPVVVGITGLGVDRSQSPRARVELAGERRAPLQGLTILCCEDNLINRTVLRKQLAKEGCEDILLACDGQEGLDLLRQQPGGRVDCVLMDVQMPVLDGLAATRIIRQAEQREGLTFRQRIVGLTGNARNAQKQAALASGMDAVVTKPYRCVLAGAFATGPGGVCAHTSGPPQSRRPRRQDPGFVNGTLLPRARVVRRPRECAAQLGAIDGSQLYPWRGGPGGGRRRGGQGGS</sequence>
<evidence type="ECO:0000313" key="12">
    <source>
        <dbReference type="Proteomes" id="UP000311382"/>
    </source>
</evidence>
<proteinExistence type="predicted"/>
<evidence type="ECO:0000256" key="3">
    <source>
        <dbReference type="ARBA" id="ARBA00022553"/>
    </source>
</evidence>
<dbReference type="NCBIfam" id="TIGR00229">
    <property type="entry name" value="sensory_box"/>
    <property type="match status" value="1"/>
</dbReference>
<keyword evidence="5" id="KW-0418">Kinase</keyword>
<dbReference type="SUPFAM" id="SSF55874">
    <property type="entry name" value="ATPase domain of HSP90 chaperone/DNA topoisomerase II/histidine kinase"/>
    <property type="match status" value="1"/>
</dbReference>
<dbReference type="SMART" id="SM00448">
    <property type="entry name" value="REC"/>
    <property type="match status" value="1"/>
</dbReference>
<evidence type="ECO:0000256" key="7">
    <source>
        <dbReference type="SAM" id="Coils"/>
    </source>
</evidence>
<dbReference type="STRING" id="5288.A0A5C5FT17"/>
<feature type="region of interest" description="Disordered" evidence="8">
    <location>
        <begin position="1012"/>
        <end position="1035"/>
    </location>
</feature>
<feature type="region of interest" description="Disordered" evidence="8">
    <location>
        <begin position="1061"/>
        <end position="1082"/>
    </location>
</feature>
<accession>A0A5C5FT17</accession>
<dbReference type="Pfam" id="PF08447">
    <property type="entry name" value="PAS_3"/>
    <property type="match status" value="1"/>
</dbReference>
<dbReference type="InterPro" id="IPR036097">
    <property type="entry name" value="HisK_dim/P_sf"/>
</dbReference>
<dbReference type="InterPro" id="IPR035965">
    <property type="entry name" value="PAS-like_dom_sf"/>
</dbReference>
<feature type="region of interest" description="Disordered" evidence="8">
    <location>
        <begin position="108"/>
        <end position="163"/>
    </location>
</feature>
<dbReference type="InterPro" id="IPR013655">
    <property type="entry name" value="PAS_fold_3"/>
</dbReference>
<feature type="compositionally biased region" description="Low complexity" evidence="8">
    <location>
        <begin position="219"/>
        <end position="228"/>
    </location>
</feature>
<dbReference type="Pfam" id="PF00072">
    <property type="entry name" value="Response_reg"/>
    <property type="match status" value="1"/>
</dbReference>
<evidence type="ECO:0000256" key="5">
    <source>
        <dbReference type="ARBA" id="ARBA00022777"/>
    </source>
</evidence>
<dbReference type="EC" id="2.7.13.3" evidence="2"/>
<dbReference type="AlphaFoldDB" id="A0A5C5FT17"/>
<evidence type="ECO:0000256" key="4">
    <source>
        <dbReference type="ARBA" id="ARBA00022679"/>
    </source>
</evidence>
<keyword evidence="12" id="KW-1185">Reference proteome</keyword>
<feature type="compositionally biased region" description="Basic residues" evidence="8">
    <location>
        <begin position="1073"/>
        <end position="1082"/>
    </location>
</feature>
<dbReference type="GO" id="GO:0005886">
    <property type="term" value="C:plasma membrane"/>
    <property type="evidence" value="ECO:0007669"/>
    <property type="project" value="TreeGrafter"/>
</dbReference>
<dbReference type="PROSITE" id="PS50110">
    <property type="entry name" value="RESPONSE_REGULATORY"/>
    <property type="match status" value="1"/>
</dbReference>
<dbReference type="CDD" id="cd00130">
    <property type="entry name" value="PAS"/>
    <property type="match status" value="2"/>
</dbReference>
<feature type="coiled-coil region" evidence="7">
    <location>
        <begin position="522"/>
        <end position="558"/>
    </location>
</feature>